<evidence type="ECO:0000313" key="2">
    <source>
        <dbReference type="Proteomes" id="UP000092093"/>
    </source>
</evidence>
<organism evidence="1 2">
    <name type="scientific">Aphanizomenon flos-aquae WA102</name>
    <dbReference type="NCBI Taxonomy" id="1710896"/>
    <lineage>
        <taxon>Bacteria</taxon>
        <taxon>Bacillati</taxon>
        <taxon>Cyanobacteriota</taxon>
        <taxon>Cyanophyceae</taxon>
        <taxon>Nostocales</taxon>
        <taxon>Aphanizomenonaceae</taxon>
        <taxon>Aphanizomenon</taxon>
    </lineage>
</organism>
<dbReference type="AlphaFoldDB" id="A0A1B7WYQ9"/>
<accession>A0A1B7WYQ9</accession>
<name>A0A1B7WYQ9_APHFL</name>
<comment type="caution">
    <text evidence="1">The sequence shown here is derived from an EMBL/GenBank/DDBJ whole genome shotgun (WGS) entry which is preliminary data.</text>
</comment>
<sequence length="74" mass="7841">MTMKSIISLLSGFVAVQLSGFVAVQLSGFVAVLRSITKGTILVSNEKVPGTDVLSVNCGNTNNFLVLKNPLIKF</sequence>
<protein>
    <submittedName>
        <fullName evidence="1">Uncharacterized protein</fullName>
    </submittedName>
</protein>
<dbReference type="EMBL" id="LJOW01000117">
    <property type="protein sequence ID" value="OBQ42239.1"/>
    <property type="molecule type" value="Genomic_DNA"/>
</dbReference>
<evidence type="ECO:0000313" key="1">
    <source>
        <dbReference type="EMBL" id="OBQ42239.1"/>
    </source>
</evidence>
<proteinExistence type="predicted"/>
<dbReference type="Proteomes" id="UP000092093">
    <property type="component" value="Unassembled WGS sequence"/>
</dbReference>
<gene>
    <name evidence="1" type="ORF">AN484_18835</name>
</gene>
<reference evidence="1 2" key="1">
    <citation type="submission" date="2015-09" db="EMBL/GenBank/DDBJ databases">
        <title>Aphanizomenon flos-aquae WA102.</title>
        <authorList>
            <person name="Driscoll C."/>
        </authorList>
    </citation>
    <scope>NUCLEOTIDE SEQUENCE [LARGE SCALE GENOMIC DNA]</scope>
    <source>
        <strain evidence="1">WA102</strain>
    </source>
</reference>